<dbReference type="AlphaFoldDB" id="A0A8K0TII5"/>
<dbReference type="Proteomes" id="UP000813385">
    <property type="component" value="Unassembled WGS sequence"/>
</dbReference>
<evidence type="ECO:0000313" key="2">
    <source>
        <dbReference type="Proteomes" id="UP000813385"/>
    </source>
</evidence>
<gene>
    <name evidence="1" type="ORF">B0T11DRAFT_285933</name>
</gene>
<sequence>MPGRHAGEPVYLRPSLRLGTSDLGVDFDYVDGSGRNIPTNLLRLDDGMLMENAMAQVIIKFEKYESKRVNEWNLSLFVMWARKRLQLYLKPNHDDEDTTIAARLRHAIGAAEEEEHSKLEKLVSAADRFEEFKKIVAKVELGDVRVWRF</sequence>
<dbReference type="EMBL" id="JAGPXD010000004">
    <property type="protein sequence ID" value="KAH7359190.1"/>
    <property type="molecule type" value="Genomic_DNA"/>
</dbReference>
<evidence type="ECO:0000313" key="1">
    <source>
        <dbReference type="EMBL" id="KAH7359190.1"/>
    </source>
</evidence>
<keyword evidence="2" id="KW-1185">Reference proteome</keyword>
<name>A0A8K0TII5_9PEZI</name>
<protein>
    <submittedName>
        <fullName evidence="1">Uncharacterized protein</fullName>
    </submittedName>
</protein>
<organism evidence="1 2">
    <name type="scientific">Plectosphaerella cucumerina</name>
    <dbReference type="NCBI Taxonomy" id="40658"/>
    <lineage>
        <taxon>Eukaryota</taxon>
        <taxon>Fungi</taxon>
        <taxon>Dikarya</taxon>
        <taxon>Ascomycota</taxon>
        <taxon>Pezizomycotina</taxon>
        <taxon>Sordariomycetes</taxon>
        <taxon>Hypocreomycetidae</taxon>
        <taxon>Glomerellales</taxon>
        <taxon>Plectosphaerellaceae</taxon>
        <taxon>Plectosphaerella</taxon>
    </lineage>
</organism>
<reference evidence="1" key="1">
    <citation type="journal article" date="2021" name="Nat. Commun.">
        <title>Genetic determinants of endophytism in the Arabidopsis root mycobiome.</title>
        <authorList>
            <person name="Mesny F."/>
            <person name="Miyauchi S."/>
            <person name="Thiergart T."/>
            <person name="Pickel B."/>
            <person name="Atanasova L."/>
            <person name="Karlsson M."/>
            <person name="Huettel B."/>
            <person name="Barry K.W."/>
            <person name="Haridas S."/>
            <person name="Chen C."/>
            <person name="Bauer D."/>
            <person name="Andreopoulos W."/>
            <person name="Pangilinan J."/>
            <person name="LaButti K."/>
            <person name="Riley R."/>
            <person name="Lipzen A."/>
            <person name="Clum A."/>
            <person name="Drula E."/>
            <person name="Henrissat B."/>
            <person name="Kohler A."/>
            <person name="Grigoriev I.V."/>
            <person name="Martin F.M."/>
            <person name="Hacquard S."/>
        </authorList>
    </citation>
    <scope>NUCLEOTIDE SEQUENCE</scope>
    <source>
        <strain evidence="1">MPI-CAGE-AT-0016</strain>
    </source>
</reference>
<comment type="caution">
    <text evidence="1">The sequence shown here is derived from an EMBL/GenBank/DDBJ whole genome shotgun (WGS) entry which is preliminary data.</text>
</comment>
<accession>A0A8K0TII5</accession>
<dbReference type="OrthoDB" id="10603185at2759"/>
<proteinExistence type="predicted"/>